<dbReference type="EMBL" id="CAMXCT030002174">
    <property type="protein sequence ID" value="CAL4783518.1"/>
    <property type="molecule type" value="Genomic_DNA"/>
</dbReference>
<accession>A0A9P1CTU0</accession>
<dbReference type="EMBL" id="CAMXCT020002174">
    <property type="protein sequence ID" value="CAL1149581.1"/>
    <property type="molecule type" value="Genomic_DNA"/>
</dbReference>
<dbReference type="AlphaFoldDB" id="A0A9P1CTU0"/>
<evidence type="ECO:0000256" key="1">
    <source>
        <dbReference type="SAM" id="MobiDB-lite"/>
    </source>
</evidence>
<dbReference type="EMBL" id="CAMXCT010002174">
    <property type="protein sequence ID" value="CAI3996206.1"/>
    <property type="molecule type" value="Genomic_DNA"/>
</dbReference>
<feature type="region of interest" description="Disordered" evidence="1">
    <location>
        <begin position="1"/>
        <end position="41"/>
    </location>
</feature>
<proteinExistence type="predicted"/>
<feature type="region of interest" description="Disordered" evidence="1">
    <location>
        <begin position="375"/>
        <end position="447"/>
    </location>
</feature>
<protein>
    <submittedName>
        <fullName evidence="2">Uncharacterized protein</fullName>
    </submittedName>
</protein>
<feature type="compositionally biased region" description="Polar residues" evidence="1">
    <location>
        <begin position="25"/>
        <end position="34"/>
    </location>
</feature>
<name>A0A9P1CTU0_9DINO</name>
<feature type="compositionally biased region" description="Acidic residues" evidence="1">
    <location>
        <begin position="403"/>
        <end position="416"/>
    </location>
</feature>
<evidence type="ECO:0000313" key="3">
    <source>
        <dbReference type="EMBL" id="CAL4783518.1"/>
    </source>
</evidence>
<keyword evidence="4" id="KW-1185">Reference proteome</keyword>
<evidence type="ECO:0000313" key="2">
    <source>
        <dbReference type="EMBL" id="CAI3996206.1"/>
    </source>
</evidence>
<comment type="caution">
    <text evidence="2">The sequence shown here is derived from an EMBL/GenBank/DDBJ whole genome shotgun (WGS) entry which is preliminary data.</text>
</comment>
<organism evidence="2">
    <name type="scientific">Cladocopium goreaui</name>
    <dbReference type="NCBI Taxonomy" id="2562237"/>
    <lineage>
        <taxon>Eukaryota</taxon>
        <taxon>Sar</taxon>
        <taxon>Alveolata</taxon>
        <taxon>Dinophyceae</taxon>
        <taxon>Suessiales</taxon>
        <taxon>Symbiodiniaceae</taxon>
        <taxon>Cladocopium</taxon>
    </lineage>
</organism>
<feature type="region of interest" description="Disordered" evidence="1">
    <location>
        <begin position="550"/>
        <end position="569"/>
    </location>
</feature>
<reference evidence="2" key="1">
    <citation type="submission" date="2022-10" db="EMBL/GenBank/DDBJ databases">
        <authorList>
            <person name="Chen Y."/>
            <person name="Dougan E. K."/>
            <person name="Chan C."/>
            <person name="Rhodes N."/>
            <person name="Thang M."/>
        </authorList>
    </citation>
    <scope>NUCLEOTIDE SEQUENCE</scope>
</reference>
<evidence type="ECO:0000313" key="4">
    <source>
        <dbReference type="Proteomes" id="UP001152797"/>
    </source>
</evidence>
<dbReference type="OrthoDB" id="422636at2759"/>
<sequence length="569" mass="62193">MAIDPVDVEVPSGPKRPPKERKQSQPKQYNHQKSGSGGCHSRIRKPVLALCKVTNAAAAAQPAKNLKAALLEAEQGNEPVDGGLLGMAAAQAGRLGLKDLLNTLCAYSWPRLSCCGGREVAELAAAASKCGCDDDRFFGFVAVYCCQYADAFGCLRDVALVATALTRKLDSKVDVASAFHGLTMVALKHLNNSRASHTQCPIRDIAEFFYSLVNLLGTSSGTALCASDVARDVIVAMATSVRPQLHKASAQDIAKTTGAASMAWTLFSQLQDQVLMPLLQELAQAALEAEALEALERSDSLEDSWQLSSQGTVEEVVEVLKEVQERKSLYRSRVSEHADREIEPEMEHLGAAHMEPPIDFFSHVNPDCFNVDGKPVAKPRWHPPGNCDARRRPHVPLDRDFDSPSESEESEEDDHVDQEARTMSQRSVLKRAAGPAKTGRQFEKVEVTQSFKAGAPEAGGKKMGQFQLQERPSEGQPQLALPAPAICPCHGPHCCIDHCRNLAGHCSTLLEGLRHWRQAKVVPKPQPPRGPYKLEDEDPAVEELRMARERQLTMGTLEQNRTRARQRAS</sequence>
<dbReference type="Proteomes" id="UP001152797">
    <property type="component" value="Unassembled WGS sequence"/>
</dbReference>
<reference evidence="3 4" key="2">
    <citation type="submission" date="2024-05" db="EMBL/GenBank/DDBJ databases">
        <authorList>
            <person name="Chen Y."/>
            <person name="Shah S."/>
            <person name="Dougan E. K."/>
            <person name="Thang M."/>
            <person name="Chan C."/>
        </authorList>
    </citation>
    <scope>NUCLEOTIDE SEQUENCE [LARGE SCALE GENOMIC DNA]</scope>
</reference>
<gene>
    <name evidence="2" type="ORF">C1SCF055_LOCUS22701</name>
</gene>